<dbReference type="InterPro" id="IPR046864">
    <property type="entry name" value="VasX_N"/>
</dbReference>
<dbReference type="CDD" id="cd20706">
    <property type="entry name" value="MIX_II"/>
    <property type="match status" value="1"/>
</dbReference>
<dbReference type="OrthoDB" id="7370316at2"/>
<keyword evidence="5" id="KW-1185">Reference proteome</keyword>
<dbReference type="STRING" id="880157.AB204_11340"/>
<feature type="compositionally biased region" description="Basic residues" evidence="1">
    <location>
        <begin position="603"/>
        <end position="622"/>
    </location>
</feature>
<dbReference type="Pfam" id="PF20249">
    <property type="entry name" value="VasX_N"/>
    <property type="match status" value="1"/>
</dbReference>
<reference evidence="4 5" key="1">
    <citation type="submission" date="2015-06" db="EMBL/GenBank/DDBJ databases">
        <title>Draft Whole-Genome Sequence of the Entomopathogenic Bacterium Xenorhabdus khoisanae.</title>
        <authorList>
            <person name="Naidoo S."/>
            <person name="Featherston J."/>
            <person name="Gray V.M."/>
        </authorList>
    </citation>
    <scope>NUCLEOTIDE SEQUENCE [LARGE SCALE GENOMIC DNA]</scope>
    <source>
        <strain evidence="4 5">MCB</strain>
    </source>
</reference>
<evidence type="ECO:0000313" key="4">
    <source>
        <dbReference type="EMBL" id="KMJ45004.1"/>
    </source>
</evidence>
<feature type="domain" description="Toxin VasX N-terminal region" evidence="3">
    <location>
        <begin position="33"/>
        <end position="191"/>
    </location>
</feature>
<dbReference type="PATRIC" id="fig|880157.4.peg.2406"/>
<evidence type="ECO:0000256" key="1">
    <source>
        <dbReference type="SAM" id="MobiDB-lite"/>
    </source>
</evidence>
<evidence type="ECO:0000259" key="3">
    <source>
        <dbReference type="Pfam" id="PF20249"/>
    </source>
</evidence>
<feature type="transmembrane region" description="Helical" evidence="2">
    <location>
        <begin position="871"/>
        <end position="893"/>
    </location>
</feature>
<evidence type="ECO:0000256" key="2">
    <source>
        <dbReference type="SAM" id="Phobius"/>
    </source>
</evidence>
<proteinExistence type="predicted"/>
<feature type="region of interest" description="Disordered" evidence="1">
    <location>
        <begin position="598"/>
        <end position="631"/>
    </location>
</feature>
<organism evidence="4 5">
    <name type="scientific">Xenorhabdus khoisanae</name>
    <dbReference type="NCBI Taxonomy" id="880157"/>
    <lineage>
        <taxon>Bacteria</taxon>
        <taxon>Pseudomonadati</taxon>
        <taxon>Pseudomonadota</taxon>
        <taxon>Gammaproteobacteria</taxon>
        <taxon>Enterobacterales</taxon>
        <taxon>Morganellaceae</taxon>
        <taxon>Xenorhabdus</taxon>
    </lineage>
</organism>
<dbReference type="AlphaFoldDB" id="A0A0J5FSF8"/>
<accession>A0A0J5FSF8</accession>
<gene>
    <name evidence="4" type="ORF">AB204_11340</name>
</gene>
<dbReference type="RefSeq" id="WP_047963476.1">
    <property type="nucleotide sequence ID" value="NZ_CAWMBG010000068.1"/>
</dbReference>
<keyword evidence="2" id="KW-0812">Transmembrane</keyword>
<feature type="transmembrane region" description="Helical" evidence="2">
    <location>
        <begin position="818"/>
        <end position="835"/>
    </location>
</feature>
<dbReference type="Proteomes" id="UP000036277">
    <property type="component" value="Unassembled WGS sequence"/>
</dbReference>
<keyword evidence="2" id="KW-1133">Transmembrane helix</keyword>
<feature type="transmembrane region" description="Helical" evidence="2">
    <location>
        <begin position="847"/>
        <end position="865"/>
    </location>
</feature>
<dbReference type="EMBL" id="LFCV01000068">
    <property type="protein sequence ID" value="KMJ45004.1"/>
    <property type="molecule type" value="Genomic_DNA"/>
</dbReference>
<protein>
    <recommendedName>
        <fullName evidence="3">Toxin VasX N-terminal region domain-containing protein</fullName>
    </recommendedName>
</protein>
<keyword evidence="2" id="KW-0472">Membrane</keyword>
<evidence type="ECO:0000313" key="5">
    <source>
        <dbReference type="Proteomes" id="UP000036277"/>
    </source>
</evidence>
<sequence length="1127" mass="127342">MTSSITDISENANKSVSRLDMGSAKYPCDGNIKPIYPVRYAYVNFFGSDLEKPEAPPDIHTLMSATTLKESKGYAARLMRPGWIYIREEDSMEHRPSKTAYFHIFKYEPNGENQTEKFRKFIYRNKKDARDGVMPESGLNGEGYPFLFVAKDVSNISIAYSEHLWHPDVIARINGDLELRKKTMQFINLDDDNQPHAIEANEANFTKLIQDYKTRKEQFAAAKAKIDAKNFGDLDLASLRIDELTTQLSYEMDADKIALEIRSKLCYQEKSRIVILHDPVGRQKEILEAHRILTAWQQYSAKLNAYPLTIGMYVECLIKSRMPPAEYLKVVGAINRKDVNEHWPLIKKEYKEFERRQETFSNIFKAFASEKSVTAQVGSLDNYFKYFFSVHNDKEMIQEIDIQEIDTFVDLITDIFDDLQHPTVSEKMLEELISQSVINAETEEIITTLSNNLPPTKKYEESKSKASVSTAFDTHQLQYSTNTWEIAATGVVKIITHSYTKDATTDLSEIMKRVSNKFLSVFGRILGKAMALVETGAVAIKGSLTHLSNAAIQFISHKIVPVLLKPFSFSIDYRQGIPLTHQEFGYIIERLGKIAGDTENKDKKRKKSNKSKKDKKGNKINKGKKDPKMPKYHHAFKKLRQLESIFLAKQQSLLISNAERSLENAVKKVGNTIKEVGSLAKPIATQASINIKLGVITSIDNSLNFFTVGAKKTSILLDKTAPGVSLLLNVKTATSVIIQSKFDQNNPLDQHKYSAAYDALKLAIALISLTADIVSVTEKVTEQASKLLPKATPALLDKLDKITTTAGDIGKHAVTKTVLGLVSIVGAFVSFIDGQKAGATGNIGAQYSHYAMGLGGIALGITNIFSVASALLLTLNVIGWLLIIGGTIGLMFFNKSAMENIIYNCFWGKGNKYPFWNLETRPDMDSQLKTARDMNDDTWRAFNIERQEFLNILFMPQLSINRILKQKSFNTYINTYAFTLPGFQEGSSDLQYAFYKPLTEPVNNWVTGSYAPTGKIKEHMDSLIQKRIHYEALKETAEEINGKYYLYDEEMTAKFRKALQTASSEIKDGTRYLTITFDDQHPYNYQEKAEIFWHYIPFEDTKVPLRYLAGQTLQEVATVGFKGQEIL</sequence>
<name>A0A0J5FSF8_9GAMM</name>
<comment type="caution">
    <text evidence="4">The sequence shown here is derived from an EMBL/GenBank/DDBJ whole genome shotgun (WGS) entry which is preliminary data.</text>
</comment>